<feature type="binding site" evidence="9">
    <location>
        <position position="171"/>
    </location>
    <ligand>
        <name>Zn(2+)</name>
        <dbReference type="ChEBI" id="CHEBI:29105"/>
    </ligand>
</feature>
<feature type="binding site" evidence="9">
    <location>
        <position position="171"/>
    </location>
    <ligand>
        <name>substrate</name>
    </ligand>
</feature>
<keyword evidence="5 9" id="KW-0479">Metal-binding</keyword>
<dbReference type="CDD" id="cd05006">
    <property type="entry name" value="SIS_GmhA"/>
    <property type="match status" value="1"/>
</dbReference>
<feature type="binding site" evidence="9">
    <location>
        <position position="125"/>
    </location>
    <ligand>
        <name>substrate</name>
    </ligand>
</feature>
<dbReference type="InterPro" id="IPR004515">
    <property type="entry name" value="Phosphoheptose_Isoase"/>
</dbReference>
<organism evidence="11 12">
    <name type="scientific">Leptospira jelokensis</name>
    <dbReference type="NCBI Taxonomy" id="2484931"/>
    <lineage>
        <taxon>Bacteria</taxon>
        <taxon>Pseudomonadati</taxon>
        <taxon>Spirochaetota</taxon>
        <taxon>Spirochaetia</taxon>
        <taxon>Leptospirales</taxon>
        <taxon>Leptospiraceae</taxon>
        <taxon>Leptospira</taxon>
    </lineage>
</organism>
<sequence>MSFEKIKEVIQSSIAVKEAIYHSDALLTQINKLADLCLQSLKSEGKVIFAGNGGSFADSQHLAAEFISRLQFDRAPLASVALGTNSSSTTAIGNDYGYDQIFVRELKAIARPGDVFIPISTSGNSQNIVSTIETAKSMKLHVVALTGESGGKLKELVECICIPSKRTERIQEAHIMIGHIICGLVEENYFLK</sequence>
<dbReference type="InterPro" id="IPR046348">
    <property type="entry name" value="SIS_dom_sf"/>
</dbReference>
<dbReference type="GO" id="GO:0097367">
    <property type="term" value="F:carbohydrate derivative binding"/>
    <property type="evidence" value="ECO:0007669"/>
    <property type="project" value="InterPro"/>
</dbReference>
<gene>
    <name evidence="9" type="primary">gmhA</name>
    <name evidence="11" type="ORF">EHQ62_00050</name>
</gene>
<dbReference type="HAMAP" id="MF_00067">
    <property type="entry name" value="GmhA"/>
    <property type="match status" value="1"/>
</dbReference>
<dbReference type="GO" id="GO:2001061">
    <property type="term" value="P:D-glycero-D-manno-heptose 7-phosphate biosynthetic process"/>
    <property type="evidence" value="ECO:0007669"/>
    <property type="project" value="UniProtKB-UniPathway"/>
</dbReference>
<evidence type="ECO:0000259" key="10">
    <source>
        <dbReference type="PROSITE" id="PS51464"/>
    </source>
</evidence>
<dbReference type="UniPathway" id="UPA00041">
    <property type="reaction ID" value="UER00436"/>
</dbReference>
<dbReference type="RefSeq" id="WP_135640263.1">
    <property type="nucleotide sequence ID" value="NZ_RQGH01000002.1"/>
</dbReference>
<keyword evidence="7 9" id="KW-0413">Isomerase</keyword>
<evidence type="ECO:0000256" key="7">
    <source>
        <dbReference type="ARBA" id="ARBA00023235"/>
    </source>
</evidence>
<keyword evidence="8 9" id="KW-0119">Carbohydrate metabolism</keyword>
<keyword evidence="12" id="KW-1185">Reference proteome</keyword>
<evidence type="ECO:0000313" key="12">
    <source>
        <dbReference type="Proteomes" id="UP000297567"/>
    </source>
</evidence>
<dbReference type="SUPFAM" id="SSF53697">
    <property type="entry name" value="SIS domain"/>
    <property type="match status" value="1"/>
</dbReference>
<dbReference type="GO" id="GO:0008270">
    <property type="term" value="F:zinc ion binding"/>
    <property type="evidence" value="ECO:0007669"/>
    <property type="project" value="UniProtKB-UniRule"/>
</dbReference>
<feature type="binding site" evidence="9">
    <location>
        <position position="179"/>
    </location>
    <ligand>
        <name>Zn(2+)</name>
        <dbReference type="ChEBI" id="CHEBI:29105"/>
    </ligand>
</feature>
<dbReference type="InterPro" id="IPR001347">
    <property type="entry name" value="SIS_dom"/>
</dbReference>
<evidence type="ECO:0000256" key="8">
    <source>
        <dbReference type="ARBA" id="ARBA00023277"/>
    </source>
</evidence>
<dbReference type="GO" id="GO:0008968">
    <property type="term" value="F:D-sedoheptulose 7-phosphate isomerase activity"/>
    <property type="evidence" value="ECO:0007669"/>
    <property type="project" value="UniProtKB-UniRule"/>
</dbReference>
<comment type="cofactor">
    <cofactor evidence="9">
        <name>Zn(2+)</name>
        <dbReference type="ChEBI" id="CHEBI:29105"/>
    </cofactor>
    <text evidence="9">Binds 1 zinc ion per subunit.</text>
</comment>
<dbReference type="EC" id="5.3.1.28" evidence="9"/>
<accession>A0A4Z0ZYN1</accession>
<feature type="binding site" evidence="9">
    <location>
        <begin position="94"/>
        <end position="95"/>
    </location>
    <ligand>
        <name>substrate</name>
    </ligand>
</feature>
<feature type="binding site" evidence="9">
    <location>
        <position position="65"/>
    </location>
    <ligand>
        <name>substrate</name>
    </ligand>
</feature>
<proteinExistence type="inferred from homology"/>
<evidence type="ECO:0000256" key="2">
    <source>
        <dbReference type="ARBA" id="ARBA00004496"/>
    </source>
</evidence>
<feature type="binding site" evidence="9">
    <location>
        <begin position="52"/>
        <end position="54"/>
    </location>
    <ligand>
        <name>substrate</name>
    </ligand>
</feature>
<dbReference type="PROSITE" id="PS51464">
    <property type="entry name" value="SIS"/>
    <property type="match status" value="1"/>
</dbReference>
<comment type="caution">
    <text evidence="11">The sequence shown here is derived from an EMBL/GenBank/DDBJ whole genome shotgun (WGS) entry which is preliminary data.</text>
</comment>
<evidence type="ECO:0000256" key="3">
    <source>
        <dbReference type="ARBA" id="ARBA00009894"/>
    </source>
</evidence>
<dbReference type="EMBL" id="RQGH01000002">
    <property type="protein sequence ID" value="TGL77316.1"/>
    <property type="molecule type" value="Genomic_DNA"/>
</dbReference>
<evidence type="ECO:0000256" key="1">
    <source>
        <dbReference type="ARBA" id="ARBA00000348"/>
    </source>
</evidence>
<reference evidence="11" key="1">
    <citation type="journal article" date="2019" name="PLoS Negl. Trop. Dis.">
        <title>Revisiting the worldwide diversity of Leptospira species in the environment.</title>
        <authorList>
            <person name="Vincent A.T."/>
            <person name="Schiettekatte O."/>
            <person name="Bourhy P."/>
            <person name="Veyrier F.J."/>
            <person name="Picardeau M."/>
        </authorList>
    </citation>
    <scope>NUCLEOTIDE SEQUENCE [LARGE SCALE GENOMIC DNA]</scope>
    <source>
        <strain evidence="11">201702451</strain>
    </source>
</reference>
<keyword evidence="6 9" id="KW-0862">Zinc</keyword>
<feature type="binding site" evidence="9">
    <location>
        <begin position="120"/>
        <end position="122"/>
    </location>
    <ligand>
        <name>substrate</name>
    </ligand>
</feature>
<dbReference type="InterPro" id="IPR050099">
    <property type="entry name" value="SIS_GmhA/DiaA_subfam"/>
</dbReference>
<dbReference type="Proteomes" id="UP000297567">
    <property type="component" value="Unassembled WGS sequence"/>
</dbReference>
<dbReference type="GO" id="GO:0005975">
    <property type="term" value="P:carbohydrate metabolic process"/>
    <property type="evidence" value="ECO:0007669"/>
    <property type="project" value="UniProtKB-UniRule"/>
</dbReference>
<dbReference type="InterPro" id="IPR035461">
    <property type="entry name" value="GmhA/DiaA"/>
</dbReference>
<evidence type="ECO:0000256" key="5">
    <source>
        <dbReference type="ARBA" id="ARBA00022723"/>
    </source>
</evidence>
<dbReference type="GO" id="GO:0005737">
    <property type="term" value="C:cytoplasm"/>
    <property type="evidence" value="ECO:0007669"/>
    <property type="project" value="UniProtKB-SubCell"/>
</dbReference>
<feature type="binding site" evidence="9">
    <location>
        <position position="65"/>
    </location>
    <ligand>
        <name>Zn(2+)</name>
        <dbReference type="ChEBI" id="CHEBI:29105"/>
    </ligand>
</feature>
<comment type="subcellular location">
    <subcellularLocation>
        <location evidence="2 9">Cytoplasm</location>
    </subcellularLocation>
</comment>
<keyword evidence="4 9" id="KW-0963">Cytoplasm</keyword>
<dbReference type="Pfam" id="PF13580">
    <property type="entry name" value="SIS_2"/>
    <property type="match status" value="1"/>
</dbReference>
<comment type="miscellaneous">
    <text evidence="9">The reaction produces a racemic mixture of D-glycero-alpha-D-manno-heptose 7-phosphate and D-glycero-beta-D-manno-heptose 7-phosphate.</text>
</comment>
<evidence type="ECO:0000256" key="6">
    <source>
        <dbReference type="ARBA" id="ARBA00022833"/>
    </source>
</evidence>
<comment type="catalytic activity">
    <reaction evidence="1 9">
        <text>2 D-sedoheptulose 7-phosphate = D-glycero-alpha-D-manno-heptose 7-phosphate + D-glycero-beta-D-manno-heptose 7-phosphate</text>
        <dbReference type="Rhea" id="RHEA:27489"/>
        <dbReference type="ChEBI" id="CHEBI:57483"/>
        <dbReference type="ChEBI" id="CHEBI:60203"/>
        <dbReference type="ChEBI" id="CHEBI:60204"/>
        <dbReference type="EC" id="5.3.1.28"/>
    </reaction>
</comment>
<comment type="pathway">
    <text evidence="9">Carbohydrate biosynthesis; D-glycero-D-manno-heptose 7-phosphate biosynthesis; D-glycero-alpha-D-manno-heptose 7-phosphate and D-glycero-beta-D-manno-heptose 7-phosphate from sedoheptulose 7-phosphate: step 1/1.</text>
</comment>
<comment type="similarity">
    <text evidence="3 9">Belongs to the SIS family. GmhA subfamily.</text>
</comment>
<dbReference type="PANTHER" id="PTHR30390:SF6">
    <property type="entry name" value="DNAA INITIATOR-ASSOCIATING PROTEIN DIAA"/>
    <property type="match status" value="1"/>
</dbReference>
<comment type="function">
    <text evidence="9">Catalyzes the isomerization of sedoheptulose 7-phosphate in D-glycero-D-manno-heptose 7-phosphate.</text>
</comment>
<dbReference type="Gene3D" id="3.40.50.10490">
    <property type="entry name" value="Glucose-6-phosphate isomerase like protein, domain 1"/>
    <property type="match status" value="1"/>
</dbReference>
<name>A0A4Z0ZYN1_9LEPT</name>
<evidence type="ECO:0000256" key="9">
    <source>
        <dbReference type="HAMAP-Rule" id="MF_00067"/>
    </source>
</evidence>
<evidence type="ECO:0000313" key="11">
    <source>
        <dbReference type="EMBL" id="TGL77316.1"/>
    </source>
</evidence>
<dbReference type="PANTHER" id="PTHR30390">
    <property type="entry name" value="SEDOHEPTULOSE 7-PHOSPHATE ISOMERASE / DNAA INITIATOR-ASSOCIATING FACTOR FOR REPLICATION INITIATION"/>
    <property type="match status" value="1"/>
</dbReference>
<dbReference type="AlphaFoldDB" id="A0A4Z0ZYN1"/>
<protein>
    <recommendedName>
        <fullName evidence="9">Phosphoheptose isomerase</fullName>
        <ecNumber evidence="9">5.3.1.28</ecNumber>
    </recommendedName>
    <alternativeName>
        <fullName evidence="9">Sedoheptulose 7-phosphate isomerase</fullName>
    </alternativeName>
</protein>
<feature type="binding site" evidence="9">
    <location>
        <position position="61"/>
    </location>
    <ligand>
        <name>Zn(2+)</name>
        <dbReference type="ChEBI" id="CHEBI:29105"/>
    </ligand>
</feature>
<feature type="domain" description="SIS" evidence="10">
    <location>
        <begin position="37"/>
        <end position="192"/>
    </location>
</feature>
<evidence type="ECO:0000256" key="4">
    <source>
        <dbReference type="ARBA" id="ARBA00022490"/>
    </source>
</evidence>